<accession>A0ABM3YUU5</accession>
<feature type="transmembrane region" description="Helical" evidence="1">
    <location>
        <begin position="125"/>
        <end position="144"/>
    </location>
</feature>
<feature type="transmembrane region" description="Helical" evidence="1">
    <location>
        <begin position="183"/>
        <end position="209"/>
    </location>
</feature>
<evidence type="ECO:0000313" key="3">
    <source>
        <dbReference type="RefSeq" id="XP_060539894.1"/>
    </source>
</evidence>
<dbReference type="GeneID" id="132709665"/>
<dbReference type="Proteomes" id="UP001652622">
    <property type="component" value="Unplaced"/>
</dbReference>
<keyword evidence="2" id="KW-1185">Reference proteome</keyword>
<keyword evidence="1" id="KW-0812">Transmembrane</keyword>
<name>A0ABM3YUU5_PANGU</name>
<feature type="transmembrane region" description="Helical" evidence="1">
    <location>
        <begin position="156"/>
        <end position="176"/>
    </location>
</feature>
<proteinExistence type="predicted"/>
<feature type="transmembrane region" description="Helical" evidence="1">
    <location>
        <begin position="45"/>
        <end position="62"/>
    </location>
</feature>
<evidence type="ECO:0000313" key="2">
    <source>
        <dbReference type="Proteomes" id="UP001652622"/>
    </source>
</evidence>
<organism evidence="2 3">
    <name type="scientific">Pantherophis guttatus</name>
    <name type="common">Corn snake</name>
    <name type="synonym">Elaphe guttata</name>
    <dbReference type="NCBI Taxonomy" id="94885"/>
    <lineage>
        <taxon>Eukaryota</taxon>
        <taxon>Metazoa</taxon>
        <taxon>Chordata</taxon>
        <taxon>Craniata</taxon>
        <taxon>Vertebrata</taxon>
        <taxon>Euteleostomi</taxon>
        <taxon>Lepidosauria</taxon>
        <taxon>Squamata</taxon>
        <taxon>Bifurcata</taxon>
        <taxon>Unidentata</taxon>
        <taxon>Episquamata</taxon>
        <taxon>Toxicofera</taxon>
        <taxon>Serpentes</taxon>
        <taxon>Colubroidea</taxon>
        <taxon>Colubridae</taxon>
        <taxon>Colubrinae</taxon>
        <taxon>Pantherophis</taxon>
    </lineage>
</organism>
<reference evidence="3" key="1">
    <citation type="submission" date="2025-08" db="UniProtKB">
        <authorList>
            <consortium name="RefSeq"/>
        </authorList>
    </citation>
    <scope>IDENTIFICATION</scope>
    <source>
        <tissue evidence="3">Blood</tissue>
    </source>
</reference>
<sequence length="310" mass="35499">MREREGERGFAAHVLPLDSLPGGGGERRVWGVDGSQMLYAEMLYLQRRSFLFILGLLVFFFFKKKNTDDRSIEIQQHSKSPFEFVDSGVAPAIFVCLFVCFLHLKAAESIKELSFSRGIVEMLDYLLFSSCFPFPFPFLSFPFLSFPYLTLPYLSFPFLSFLFLSFLFLSFPFLSFPYLSFSILFFSFLPSSTPSFLSFFLSFFLFSFLPPSPSFLPFSLSLFLPSFLFLFFLSFSLSLSFFLSPSIFPSSPFLLLLCCPSFSLSSSLTSSSILLNPIRVFNLQSPGMLYLYLVAELLHLPLDFFFPSCF</sequence>
<evidence type="ECO:0000256" key="1">
    <source>
        <dbReference type="SAM" id="Phobius"/>
    </source>
</evidence>
<keyword evidence="1" id="KW-0472">Membrane</keyword>
<feature type="transmembrane region" description="Helical" evidence="1">
    <location>
        <begin position="82"/>
        <end position="104"/>
    </location>
</feature>
<gene>
    <name evidence="3" type="primary">LOC132709665</name>
</gene>
<feature type="transmembrane region" description="Helical" evidence="1">
    <location>
        <begin position="215"/>
        <end position="242"/>
    </location>
</feature>
<keyword evidence="1" id="KW-1133">Transmembrane helix</keyword>
<dbReference type="RefSeq" id="XP_060539894.1">
    <property type="nucleotide sequence ID" value="XM_060683911.1"/>
</dbReference>
<protein>
    <submittedName>
        <fullName evidence="3">Uncharacterized protein LOC132709665</fullName>
    </submittedName>
</protein>